<organism evidence="2 3">
    <name type="scientific">Saccharopolyspora elongata</name>
    <dbReference type="NCBI Taxonomy" id="2530387"/>
    <lineage>
        <taxon>Bacteria</taxon>
        <taxon>Bacillati</taxon>
        <taxon>Actinomycetota</taxon>
        <taxon>Actinomycetes</taxon>
        <taxon>Pseudonocardiales</taxon>
        <taxon>Pseudonocardiaceae</taxon>
        <taxon>Saccharopolyspora</taxon>
    </lineage>
</organism>
<dbReference type="AlphaFoldDB" id="A0A4R4XSQ2"/>
<dbReference type="OrthoDB" id="9813172at2"/>
<proteinExistence type="predicted"/>
<dbReference type="NCBIfam" id="TIGR02206">
    <property type="entry name" value="intg_mem_TP0381"/>
    <property type="match status" value="1"/>
</dbReference>
<keyword evidence="3" id="KW-1185">Reference proteome</keyword>
<feature type="transmembrane region" description="Helical" evidence="1">
    <location>
        <begin position="177"/>
        <end position="197"/>
    </location>
</feature>
<dbReference type="Proteomes" id="UP000294947">
    <property type="component" value="Unassembled WGS sequence"/>
</dbReference>
<reference evidence="2 3" key="1">
    <citation type="submission" date="2019-03" db="EMBL/GenBank/DDBJ databases">
        <title>Draft genome sequences of novel Actinobacteria.</title>
        <authorList>
            <person name="Sahin N."/>
            <person name="Ay H."/>
            <person name="Saygin H."/>
        </authorList>
    </citation>
    <scope>NUCLEOTIDE SEQUENCE [LARGE SCALE GENOMIC DNA]</scope>
    <source>
        <strain evidence="2 3">7K502</strain>
    </source>
</reference>
<dbReference type="EMBL" id="SMKW01000146">
    <property type="protein sequence ID" value="TDD34283.1"/>
    <property type="molecule type" value="Genomic_DNA"/>
</dbReference>
<accession>A0A4R4XSQ2</accession>
<name>A0A4R4XSQ2_9PSEU</name>
<evidence type="ECO:0000256" key="1">
    <source>
        <dbReference type="SAM" id="Phobius"/>
    </source>
</evidence>
<gene>
    <name evidence="2" type="ORF">E1288_44580</name>
</gene>
<evidence type="ECO:0000313" key="3">
    <source>
        <dbReference type="Proteomes" id="UP000294947"/>
    </source>
</evidence>
<feature type="transmembrane region" description="Helical" evidence="1">
    <location>
        <begin position="132"/>
        <end position="150"/>
    </location>
</feature>
<dbReference type="Pfam" id="PF14808">
    <property type="entry name" value="TMEM164"/>
    <property type="match status" value="1"/>
</dbReference>
<keyword evidence="1" id="KW-0472">Membrane</keyword>
<feature type="transmembrane region" description="Helical" evidence="1">
    <location>
        <begin position="77"/>
        <end position="95"/>
    </location>
</feature>
<keyword evidence="1" id="KW-0812">Transmembrane</keyword>
<feature type="transmembrane region" description="Helical" evidence="1">
    <location>
        <begin position="45"/>
        <end position="65"/>
    </location>
</feature>
<comment type="caution">
    <text evidence="2">The sequence shown here is derived from an EMBL/GenBank/DDBJ whole genome shotgun (WGS) entry which is preliminary data.</text>
</comment>
<sequence length="214" mass="23858">MLVWLGRRHREARSGQVFARTFAVVIVLFAATVLVYGTLASGWDIGVALPFHLSDLAWMAAAYTLWTRHQWSYALTYYWGLTLSTIAMITPAIEVPDFPHIDFVDFWAEHAMVVWAVIYLTWGLGMRPDWRSYAIAVSTTLAWGVAALGFNTMAGTNYGFVNAKPNAPSPLDLMGDWPWYLGVEVVLGLAVWALITWPWTRSRGATSSGQPVEA</sequence>
<keyword evidence="1" id="KW-1133">Transmembrane helix</keyword>
<feature type="transmembrane region" description="Helical" evidence="1">
    <location>
        <begin position="107"/>
        <end position="125"/>
    </location>
</feature>
<evidence type="ECO:0000313" key="2">
    <source>
        <dbReference type="EMBL" id="TDD34283.1"/>
    </source>
</evidence>
<dbReference type="InterPro" id="IPR011737">
    <property type="entry name" value="CHP02206_TP0381"/>
</dbReference>
<protein>
    <submittedName>
        <fullName evidence="2">TIGR02206 family membrane protein</fullName>
    </submittedName>
</protein>
<feature type="transmembrane region" description="Helical" evidence="1">
    <location>
        <begin position="21"/>
        <end position="39"/>
    </location>
</feature>